<feature type="compositionally biased region" description="Polar residues" evidence="1">
    <location>
        <begin position="180"/>
        <end position="205"/>
    </location>
</feature>
<reference evidence="4" key="1">
    <citation type="journal article" date="2019" name="Int. J. Syst. Evol. Microbiol.">
        <title>The Global Catalogue of Microorganisms (GCM) 10K type strain sequencing project: providing services to taxonomists for standard genome sequencing and annotation.</title>
        <authorList>
            <consortium name="The Broad Institute Genomics Platform"/>
            <consortium name="The Broad Institute Genome Sequencing Center for Infectious Disease"/>
            <person name="Wu L."/>
            <person name="Ma J."/>
        </authorList>
    </citation>
    <scope>NUCLEOTIDE SEQUENCE [LARGE SCALE GENOMIC DNA]</scope>
    <source>
        <strain evidence="4">JCM 30346</strain>
    </source>
</reference>
<gene>
    <name evidence="3" type="ORF">ACFP1K_27905</name>
</gene>
<dbReference type="EMBL" id="JBHSRF010000053">
    <property type="protein sequence ID" value="MFC6085016.1"/>
    <property type="molecule type" value="Genomic_DNA"/>
</dbReference>
<feature type="region of interest" description="Disordered" evidence="1">
    <location>
        <begin position="178"/>
        <end position="252"/>
    </location>
</feature>
<dbReference type="Proteomes" id="UP001596137">
    <property type="component" value="Unassembled WGS sequence"/>
</dbReference>
<name>A0ABW1NP84_9ACTN</name>
<dbReference type="InterPro" id="IPR021454">
    <property type="entry name" value="DUF3105"/>
</dbReference>
<keyword evidence="2" id="KW-0812">Transmembrane</keyword>
<evidence type="ECO:0000313" key="3">
    <source>
        <dbReference type="EMBL" id="MFC6085016.1"/>
    </source>
</evidence>
<feature type="compositionally biased region" description="Low complexity" evidence="1">
    <location>
        <begin position="218"/>
        <end position="252"/>
    </location>
</feature>
<accession>A0ABW1NP84</accession>
<dbReference type="Pfam" id="PF11303">
    <property type="entry name" value="DUF3105"/>
    <property type="match status" value="1"/>
</dbReference>
<keyword evidence="4" id="KW-1185">Reference proteome</keyword>
<comment type="caution">
    <text evidence="3">The sequence shown here is derived from an EMBL/GenBank/DDBJ whole genome shotgun (WGS) entry which is preliminary data.</text>
</comment>
<feature type="transmembrane region" description="Helical" evidence="2">
    <location>
        <begin position="30"/>
        <end position="51"/>
    </location>
</feature>
<keyword evidence="2" id="KW-1133">Transmembrane helix</keyword>
<dbReference type="RefSeq" id="WP_380758701.1">
    <property type="nucleotide sequence ID" value="NZ_JBHSRF010000053.1"/>
</dbReference>
<evidence type="ECO:0000256" key="2">
    <source>
        <dbReference type="SAM" id="Phobius"/>
    </source>
</evidence>
<evidence type="ECO:0000313" key="4">
    <source>
        <dbReference type="Proteomes" id="UP001596137"/>
    </source>
</evidence>
<evidence type="ECO:0000256" key="1">
    <source>
        <dbReference type="SAM" id="MobiDB-lite"/>
    </source>
</evidence>
<protein>
    <submittedName>
        <fullName evidence="3">DUF3105 domain-containing protein</fullName>
    </submittedName>
</protein>
<organism evidence="3 4">
    <name type="scientific">Sphaerisporangium aureirubrum</name>
    <dbReference type="NCBI Taxonomy" id="1544736"/>
    <lineage>
        <taxon>Bacteria</taxon>
        <taxon>Bacillati</taxon>
        <taxon>Actinomycetota</taxon>
        <taxon>Actinomycetes</taxon>
        <taxon>Streptosporangiales</taxon>
        <taxon>Streptosporangiaceae</taxon>
        <taxon>Sphaerisporangium</taxon>
    </lineage>
</organism>
<proteinExistence type="predicted"/>
<sequence length="252" mass="26844">MAKERTQARRDQLAQLRAAQKRKERRTAMLMWGSGAFVIVLLVGLVGYYVINERARSSLDGVSSYTYKGAGHVASKVTYKENPPVGGQHNPSWQLCQVYDVPINSENAVHSMEHGAVWITYRPDLPKAEVEKLKALVTTDYILLSPYPGLPSPVVVSSWNHQLKLNSADDPRLPKYITKYKQNPSTTPEYGATCSGQGSTDQPASANPLPTSVPTPAPSATGTAPVPDGSATAPAPDGSASASPAASATPSS</sequence>
<keyword evidence="2" id="KW-0472">Membrane</keyword>